<name>A0AAV5RFF9_STABA</name>
<dbReference type="Proteomes" id="UP001362899">
    <property type="component" value="Unassembled WGS sequence"/>
</dbReference>
<evidence type="ECO:0000313" key="3">
    <source>
        <dbReference type="Proteomes" id="UP001362899"/>
    </source>
</evidence>
<accession>A0AAV5RFF9</accession>
<feature type="domain" description="Thiaminase-2/PQQC" evidence="1">
    <location>
        <begin position="35"/>
        <end position="241"/>
    </location>
</feature>
<dbReference type="GO" id="GO:0005829">
    <property type="term" value="C:cytosol"/>
    <property type="evidence" value="ECO:0007669"/>
    <property type="project" value="TreeGrafter"/>
</dbReference>
<dbReference type="GO" id="GO:0006772">
    <property type="term" value="P:thiamine metabolic process"/>
    <property type="evidence" value="ECO:0007669"/>
    <property type="project" value="UniProtKB-ARBA"/>
</dbReference>
<proteinExistence type="predicted"/>
<dbReference type="CDD" id="cd19365">
    <property type="entry name" value="TenA_C-like"/>
    <property type="match status" value="1"/>
</dbReference>
<reference evidence="2 3" key="1">
    <citation type="journal article" date="2023" name="Elife">
        <title>Identification of key yeast species and microbe-microbe interactions impacting larval growth of Drosophila in the wild.</title>
        <authorList>
            <person name="Mure A."/>
            <person name="Sugiura Y."/>
            <person name="Maeda R."/>
            <person name="Honda K."/>
            <person name="Sakurai N."/>
            <person name="Takahashi Y."/>
            <person name="Watada M."/>
            <person name="Katoh T."/>
            <person name="Gotoh A."/>
            <person name="Gotoh Y."/>
            <person name="Taniguchi I."/>
            <person name="Nakamura K."/>
            <person name="Hayashi T."/>
            <person name="Katayama T."/>
            <person name="Uemura T."/>
            <person name="Hattori Y."/>
        </authorList>
    </citation>
    <scope>NUCLEOTIDE SEQUENCE [LARGE SCALE GENOMIC DNA]</scope>
    <source>
        <strain evidence="2 3">SB-73</strain>
    </source>
</reference>
<evidence type="ECO:0000313" key="2">
    <source>
        <dbReference type="EMBL" id="GMM50275.1"/>
    </source>
</evidence>
<evidence type="ECO:0000259" key="1">
    <source>
        <dbReference type="Pfam" id="PF03070"/>
    </source>
</evidence>
<dbReference type="SUPFAM" id="SSF48613">
    <property type="entry name" value="Heme oxygenase-like"/>
    <property type="match status" value="1"/>
</dbReference>
<dbReference type="PANTHER" id="PTHR43198:SF2">
    <property type="entry name" value="SI:CH1073-67J19.1-RELATED"/>
    <property type="match status" value="1"/>
</dbReference>
<dbReference type="InterPro" id="IPR016084">
    <property type="entry name" value="Haem_Oase-like_multi-hlx"/>
</dbReference>
<dbReference type="InterPro" id="IPR004305">
    <property type="entry name" value="Thiaminase-2/PQQC"/>
</dbReference>
<dbReference type="Pfam" id="PF03070">
    <property type="entry name" value="TENA_THI-4"/>
    <property type="match status" value="1"/>
</dbReference>
<dbReference type="EMBL" id="BTGC01000003">
    <property type="protein sequence ID" value="GMM50275.1"/>
    <property type="molecule type" value="Genomic_DNA"/>
</dbReference>
<organism evidence="2 3">
    <name type="scientific">Starmerella bacillaris</name>
    <name type="common">Yeast</name>
    <name type="synonym">Candida zemplinina</name>
    <dbReference type="NCBI Taxonomy" id="1247836"/>
    <lineage>
        <taxon>Eukaryota</taxon>
        <taxon>Fungi</taxon>
        <taxon>Dikarya</taxon>
        <taxon>Ascomycota</taxon>
        <taxon>Saccharomycotina</taxon>
        <taxon>Dipodascomycetes</taxon>
        <taxon>Dipodascales</taxon>
        <taxon>Trichomonascaceae</taxon>
        <taxon>Starmerella</taxon>
    </lineage>
</organism>
<comment type="caution">
    <text evidence="2">The sequence shown here is derived from an EMBL/GenBank/DDBJ whole genome shotgun (WGS) entry which is preliminary data.</text>
</comment>
<dbReference type="Gene3D" id="1.20.910.10">
    <property type="entry name" value="Heme oxygenase-like"/>
    <property type="match status" value="1"/>
</dbReference>
<sequence length="249" mass="29024">MFTGSENYLYEEGSFNIFPTLNRESSSMSWSSEAWKRIEHVYEKIIEMDFVRQLGDGSLDTETFIRYIEQDKLYLDEYSRALGMIAVRTPDITDAADFHQFSLNTAIAEQELHSFYLWHFKTPMRKDVTRSPTCELYTGFLAKHANFSSVEVAAAAVLPCFWIYDAVGKHHSTLLAQTKNHPYEKWISMYDSSDFSADVQKAIKYCDKLAADASPKVREKMFEVFEKGCVLEYMFWQSAYDKEQWPFPI</sequence>
<dbReference type="PANTHER" id="PTHR43198">
    <property type="entry name" value="BIFUNCTIONAL TH2 PROTEIN"/>
    <property type="match status" value="1"/>
</dbReference>
<dbReference type="InterPro" id="IPR050967">
    <property type="entry name" value="Thiamine_Salvage_TenA"/>
</dbReference>
<keyword evidence="3" id="KW-1185">Reference proteome</keyword>
<dbReference type="AlphaFoldDB" id="A0AAV5RFF9"/>
<protein>
    <recommendedName>
        <fullName evidence="1">Thiaminase-2/PQQC domain-containing protein</fullName>
    </recommendedName>
</protein>
<gene>
    <name evidence="2" type="ORF">DASB73_012330</name>
</gene>